<dbReference type="EMBL" id="JACBPP010000010">
    <property type="protein sequence ID" value="KAF7999237.1"/>
    <property type="molecule type" value="Genomic_DNA"/>
</dbReference>
<protein>
    <submittedName>
        <fullName evidence="1">Uncharacterized protein</fullName>
    </submittedName>
</protein>
<comment type="caution">
    <text evidence="1">The sequence shown here is derived from an EMBL/GenBank/DDBJ whole genome shotgun (WGS) entry which is preliminary data.</text>
</comment>
<name>A0A8H7GLL8_9ASCO</name>
<dbReference type="AlphaFoldDB" id="A0A8H7GLL8"/>
<gene>
    <name evidence="1" type="ORF">HF325_006769</name>
</gene>
<evidence type="ECO:0000313" key="1">
    <source>
        <dbReference type="EMBL" id="KAF7999237.1"/>
    </source>
</evidence>
<accession>A0A8H7GLL8</accession>
<organism evidence="1 2">
    <name type="scientific">Metschnikowia pulcherrima</name>
    <dbReference type="NCBI Taxonomy" id="27326"/>
    <lineage>
        <taxon>Eukaryota</taxon>
        <taxon>Fungi</taxon>
        <taxon>Dikarya</taxon>
        <taxon>Ascomycota</taxon>
        <taxon>Saccharomycotina</taxon>
        <taxon>Pichiomycetes</taxon>
        <taxon>Metschnikowiaceae</taxon>
        <taxon>Metschnikowia</taxon>
    </lineage>
</organism>
<keyword evidence="2" id="KW-1185">Reference proteome</keyword>
<proteinExistence type="predicted"/>
<evidence type="ECO:0000313" key="2">
    <source>
        <dbReference type="Proteomes" id="UP000649328"/>
    </source>
</evidence>
<sequence>MTNEKKKEGAKREARKTQDIEMVTEVAIESTNDRELQLSRDFQSEISIIDLMIVQWKGTDFRALEKIVWELNKLRLTYEGAVNDQELNRSIVGAFSSFNPTAADAIYSWQKDYLKLGKPLAHASNKEIIKSFHENVWLKINACYHRREMRIQVVPEEERNAFLAKVNSMRCDIDAFWDVKSIDEEDMAQDPKNKWLVSAEQMMMSYLNTMRRRPDLCTNCLGEHKLKTCPNIHEDASQNLAAWYDPTFAKVTGKTPPRLARENLKKNKEVGAVQAFI</sequence>
<dbReference type="Proteomes" id="UP000649328">
    <property type="component" value="Unassembled WGS sequence"/>
</dbReference>
<reference evidence="1" key="1">
    <citation type="submission" date="2020-10" db="EMBL/GenBank/DDBJ databases">
        <title>The Whole-Genome Sequence of Metschnikowia persimmonesis, a Novel Endophytic Yeast Species Isolated from Medicinal Plant Diospyros kaki Thumb.</title>
        <authorList>
            <person name="Rahmat E."/>
            <person name="Kang Y."/>
        </authorList>
    </citation>
    <scope>NUCLEOTIDE SEQUENCE</scope>
    <source>
        <strain evidence="1">KIOM G15050</strain>
    </source>
</reference>